<accession>A0ABV4DXF5</accession>
<evidence type="ECO:0000313" key="4">
    <source>
        <dbReference type="Proteomes" id="UP001565220"/>
    </source>
</evidence>
<gene>
    <name evidence="3" type="ORF">AB8S09_09800</name>
</gene>
<dbReference type="Pfam" id="PF01522">
    <property type="entry name" value="Polysacc_deac_1"/>
    <property type="match status" value="1"/>
</dbReference>
<feature type="chain" id="PRO_5045454438" evidence="1">
    <location>
        <begin position="25"/>
        <end position="254"/>
    </location>
</feature>
<dbReference type="PANTHER" id="PTHR10587">
    <property type="entry name" value="GLYCOSYL TRANSFERASE-RELATED"/>
    <property type="match status" value="1"/>
</dbReference>
<reference evidence="3 4" key="1">
    <citation type="submission" date="2024-08" db="EMBL/GenBank/DDBJ databases">
        <title>Clostridium lapicellarii sp. nov., and Clostridium renhuaiense sp. nov., two species isolated from the mud in a fermentation cellar used for producing sauce-flavour Chinese liquors.</title>
        <authorList>
            <person name="Yang F."/>
            <person name="Wang H."/>
            <person name="Chen L.Q."/>
            <person name="Zhou N."/>
            <person name="Lu J.J."/>
            <person name="Pu X.X."/>
            <person name="Wan B."/>
            <person name="Wang L."/>
            <person name="Liu S.J."/>
        </authorList>
    </citation>
    <scope>NUCLEOTIDE SEQUENCE [LARGE SCALE GENOMIC DNA]</scope>
    <source>
        <strain evidence="3 4">MT-113</strain>
    </source>
</reference>
<dbReference type="InterPro" id="IPR002509">
    <property type="entry name" value="NODB_dom"/>
</dbReference>
<keyword evidence="4" id="KW-1185">Reference proteome</keyword>
<organism evidence="3 4">
    <name type="scientific">Clostridium lapidicellarium</name>
    <dbReference type="NCBI Taxonomy" id="3240931"/>
    <lineage>
        <taxon>Bacteria</taxon>
        <taxon>Bacillati</taxon>
        <taxon>Bacillota</taxon>
        <taxon>Clostridia</taxon>
        <taxon>Eubacteriales</taxon>
        <taxon>Clostridiaceae</taxon>
        <taxon>Clostridium</taxon>
    </lineage>
</organism>
<name>A0ABV4DXF5_9CLOT</name>
<evidence type="ECO:0000259" key="2">
    <source>
        <dbReference type="PROSITE" id="PS51677"/>
    </source>
</evidence>
<dbReference type="CDD" id="cd10944">
    <property type="entry name" value="CE4_SmPgdA_like"/>
    <property type="match status" value="1"/>
</dbReference>
<dbReference type="EC" id="3.-.-.-" evidence="3"/>
<keyword evidence="1" id="KW-0732">Signal</keyword>
<proteinExistence type="predicted"/>
<dbReference type="InterPro" id="IPR050248">
    <property type="entry name" value="Polysacc_deacetylase_ArnD"/>
</dbReference>
<feature type="domain" description="NodB homology" evidence="2">
    <location>
        <begin position="45"/>
        <end position="232"/>
    </location>
</feature>
<sequence>MKIRHILSIVLCAIYITLSCTTYAGSAAVDSPSEGNIPDSSYRNKMIYLTFDDGPSTEITNKILDILKEKNVKATFFVIGYKISDNEKTLRRIYNEGHSIGLHTYTHRCSKIYSNEDSFINEMNKTSEELKSVLGFAPKIIRFPTGSKGHLNENFLERLHSLGYRVYDWNLCLSDGIDYKTPVDKLYREGTEKCVNPNKIFLLAHCDSRNKNTCEVLPKIINYYKDLGYEFKAITKYTPEYHFRVSKSSINLRE</sequence>
<protein>
    <submittedName>
        <fullName evidence="3">Polysaccharide deacetylase family protein</fullName>
        <ecNumber evidence="3">3.-.-.-</ecNumber>
    </submittedName>
</protein>
<dbReference type="InterPro" id="IPR011330">
    <property type="entry name" value="Glyco_hydro/deAcase_b/a-brl"/>
</dbReference>
<dbReference type="PROSITE" id="PS51677">
    <property type="entry name" value="NODB"/>
    <property type="match status" value="1"/>
</dbReference>
<dbReference type="PANTHER" id="PTHR10587:SF125">
    <property type="entry name" value="POLYSACCHARIDE DEACETYLASE YHEN-RELATED"/>
    <property type="match status" value="1"/>
</dbReference>
<keyword evidence="3" id="KW-0378">Hydrolase</keyword>
<dbReference type="GO" id="GO:0016787">
    <property type="term" value="F:hydrolase activity"/>
    <property type="evidence" value="ECO:0007669"/>
    <property type="project" value="UniProtKB-KW"/>
</dbReference>
<dbReference type="SUPFAM" id="SSF88713">
    <property type="entry name" value="Glycoside hydrolase/deacetylase"/>
    <property type="match status" value="1"/>
</dbReference>
<feature type="signal peptide" evidence="1">
    <location>
        <begin position="1"/>
        <end position="24"/>
    </location>
</feature>
<dbReference type="PROSITE" id="PS51257">
    <property type="entry name" value="PROKAR_LIPOPROTEIN"/>
    <property type="match status" value="1"/>
</dbReference>
<comment type="caution">
    <text evidence="3">The sequence shown here is derived from an EMBL/GenBank/DDBJ whole genome shotgun (WGS) entry which is preliminary data.</text>
</comment>
<dbReference type="Proteomes" id="UP001565220">
    <property type="component" value="Unassembled WGS sequence"/>
</dbReference>
<evidence type="ECO:0000313" key="3">
    <source>
        <dbReference type="EMBL" id="MEY8763929.1"/>
    </source>
</evidence>
<evidence type="ECO:0000256" key="1">
    <source>
        <dbReference type="SAM" id="SignalP"/>
    </source>
</evidence>
<dbReference type="RefSeq" id="WP_294180783.1">
    <property type="nucleotide sequence ID" value="NZ_JBGFFE010000013.1"/>
</dbReference>
<dbReference type="Gene3D" id="3.20.20.370">
    <property type="entry name" value="Glycoside hydrolase/deacetylase"/>
    <property type="match status" value="1"/>
</dbReference>
<dbReference type="EMBL" id="JBGFFE010000013">
    <property type="protein sequence ID" value="MEY8763929.1"/>
    <property type="molecule type" value="Genomic_DNA"/>
</dbReference>